<accession>A0ABR0Y401</accession>
<proteinExistence type="predicted"/>
<organism evidence="2 3">
    <name type="scientific">Huso huso</name>
    <name type="common">Beluga</name>
    <name type="synonym">Acipenser huso</name>
    <dbReference type="NCBI Taxonomy" id="61971"/>
    <lineage>
        <taxon>Eukaryota</taxon>
        <taxon>Metazoa</taxon>
        <taxon>Chordata</taxon>
        <taxon>Craniata</taxon>
        <taxon>Vertebrata</taxon>
        <taxon>Euteleostomi</taxon>
        <taxon>Actinopterygii</taxon>
        <taxon>Chondrostei</taxon>
        <taxon>Acipenseriformes</taxon>
        <taxon>Acipenseridae</taxon>
        <taxon>Huso</taxon>
    </lineage>
</organism>
<dbReference type="Gene3D" id="2.20.25.100">
    <property type="entry name" value="Zn-binding ribosomal proteins"/>
    <property type="match status" value="1"/>
</dbReference>
<comment type="caution">
    <text evidence="2">The sequence shown here is derived from an EMBL/GenBank/DDBJ whole genome shotgun (WGS) entry which is preliminary data.</text>
</comment>
<protein>
    <submittedName>
        <fullName evidence="2">Uncharacterized protein</fullName>
    </submittedName>
</protein>
<evidence type="ECO:0000256" key="1">
    <source>
        <dbReference type="SAM" id="MobiDB-lite"/>
    </source>
</evidence>
<evidence type="ECO:0000313" key="3">
    <source>
        <dbReference type="Proteomes" id="UP001369086"/>
    </source>
</evidence>
<dbReference type="Proteomes" id="UP001369086">
    <property type="component" value="Unassembled WGS sequence"/>
</dbReference>
<reference evidence="2 3" key="1">
    <citation type="submission" date="2021-05" db="EMBL/GenBank/DDBJ databases">
        <authorList>
            <person name="Zahm M."/>
            <person name="Klopp C."/>
            <person name="Cabau C."/>
            <person name="Kuhl H."/>
            <person name="Suciu R."/>
            <person name="Ciorpac M."/>
            <person name="Holostenco D."/>
            <person name="Gessner J."/>
            <person name="Wuertz S."/>
            <person name="Hohne C."/>
            <person name="Stock M."/>
            <person name="Gislard M."/>
            <person name="Lluch J."/>
            <person name="Milhes M."/>
            <person name="Lampietro C."/>
            <person name="Lopez Roques C."/>
            <person name="Donnadieu C."/>
            <person name="Du K."/>
            <person name="Schartl M."/>
            <person name="Guiguen Y."/>
        </authorList>
    </citation>
    <scope>NUCLEOTIDE SEQUENCE [LARGE SCALE GENOMIC DNA]</scope>
    <source>
        <strain evidence="2">Hh-F2</strain>
        <tissue evidence="2">Blood</tissue>
    </source>
</reference>
<gene>
    <name evidence="2" type="ORF">HHUSO_G34908</name>
</gene>
<dbReference type="InterPro" id="IPR023407">
    <property type="entry name" value="Ribosomal_eS27_Zn-bd_dom_sf"/>
</dbReference>
<feature type="region of interest" description="Disordered" evidence="1">
    <location>
        <begin position="75"/>
        <end position="111"/>
    </location>
</feature>
<dbReference type="EMBL" id="JAHFZB010000049">
    <property type="protein sequence ID" value="KAK6467387.1"/>
    <property type="molecule type" value="Genomic_DNA"/>
</dbReference>
<keyword evidence="3" id="KW-1185">Reference proteome</keyword>
<evidence type="ECO:0000313" key="2">
    <source>
        <dbReference type="EMBL" id="KAK6467387.1"/>
    </source>
</evidence>
<sequence>MTSLLWPCCGGGETPEDTRVSVYPRNRPFSNNRLNFVLSECELDRKRSKQKVNYFKKTTMPLAKDLMHPLAEVERQKHKKKDLIPTPMDGCPGGKVTMKPTIEAPSITHFN</sequence>
<name>A0ABR0Y401_HUSHU</name>